<evidence type="ECO:0000256" key="7">
    <source>
        <dbReference type="SAM" id="MobiDB-lite"/>
    </source>
</evidence>
<dbReference type="FunFam" id="2.30.30.870:FF:000001">
    <property type="entry name" value="Protein pelota homolog"/>
    <property type="match status" value="1"/>
</dbReference>
<comment type="similarity">
    <text evidence="3 6">Belongs to the eukaryotic release factor 1 family. Pelota subfamily.</text>
</comment>
<keyword evidence="5 6" id="KW-0479">Metal-binding</keyword>
<sequence length="421" mass="47410">MKLLKKNISAKDGSGTVQLRPETPEDLWHSYNLLRTGDLVRCTTLRKVMKESSTGSTKSNTVRTNLTVEVTKVDFDPDSMQVRLSGKNCEESDHVRMGAHHTLTLELGRNFSVEKTCWDRIYLDLIQEACNPELGAEVAALVMQTGLAHLCLVAGSVTVTKARVETNIPKKRAGSSAHSKSITKFYEAVYQAVLRHVDFEQVKCVLIASPGYVKDDFFKYLTAECVRRDDRPFVENRSKFVLCKASSGHKHALEEVFADSDVIGRLEDTKFAREVRVLNKFMRMIDTDPDRAYYGYAHVHRADTELAVESLLVTDALFRSSDVVTRKKYVQLVESVRDNGGEVLIFSSLHVSGQQLQQVSGVAAILRYPLPDLDELEEEAARAEEEAREREEAALLEAEEEDENDEEARVREDMEDMGLSL</sequence>
<evidence type="ECO:0000256" key="1">
    <source>
        <dbReference type="ARBA" id="ARBA00001968"/>
    </source>
</evidence>
<gene>
    <name evidence="9" type="ORF">OSIN01602_LOCUS4481</name>
</gene>
<evidence type="ECO:0000313" key="9">
    <source>
        <dbReference type="EMBL" id="CAD9327965.1"/>
    </source>
</evidence>
<feature type="compositionally biased region" description="Acidic residues" evidence="7">
    <location>
        <begin position="397"/>
        <end position="406"/>
    </location>
</feature>
<dbReference type="Gene3D" id="3.30.1330.30">
    <property type="match status" value="1"/>
</dbReference>
<comment type="cofactor">
    <cofactor evidence="1 6">
        <name>a divalent metal cation</name>
        <dbReference type="ChEBI" id="CHEBI:60240"/>
    </cofactor>
</comment>
<dbReference type="InterPro" id="IPR038069">
    <property type="entry name" value="Pelota/DOM34_N"/>
</dbReference>
<evidence type="ECO:0000256" key="2">
    <source>
        <dbReference type="ARBA" id="ARBA00004496"/>
    </source>
</evidence>
<feature type="region of interest" description="Disordered" evidence="7">
    <location>
        <begin position="378"/>
        <end position="421"/>
    </location>
</feature>
<dbReference type="InterPro" id="IPR058547">
    <property type="entry name" value="Pelota_N"/>
</dbReference>
<dbReference type="SUPFAM" id="SSF53137">
    <property type="entry name" value="Translational machinery components"/>
    <property type="match status" value="1"/>
</dbReference>
<dbReference type="PANTHER" id="PTHR10853">
    <property type="entry name" value="PELOTA"/>
    <property type="match status" value="1"/>
</dbReference>
<dbReference type="InterPro" id="IPR005142">
    <property type="entry name" value="eRF1_3"/>
</dbReference>
<dbReference type="InterPro" id="IPR005140">
    <property type="entry name" value="eRF1_Pelota-like_N"/>
</dbReference>
<dbReference type="GO" id="GO:0046872">
    <property type="term" value="F:metal ion binding"/>
    <property type="evidence" value="ECO:0007669"/>
    <property type="project" value="UniProtKB-KW"/>
</dbReference>
<dbReference type="GO" id="GO:0005737">
    <property type="term" value="C:cytoplasm"/>
    <property type="evidence" value="ECO:0007669"/>
    <property type="project" value="UniProtKB-SubCell"/>
</dbReference>
<protein>
    <recommendedName>
        <fullName evidence="6">Protein pelota homolog</fullName>
    </recommendedName>
</protein>
<dbReference type="InterPro" id="IPR005141">
    <property type="entry name" value="eRF1_2"/>
</dbReference>
<keyword evidence="4 6" id="KW-0963">Cytoplasm</keyword>
<dbReference type="NCBIfam" id="TIGR00111">
    <property type="entry name" value="pelota"/>
    <property type="match status" value="1"/>
</dbReference>
<dbReference type="SUPFAM" id="SSF159065">
    <property type="entry name" value="Dom34/Pelota N-terminal domain-like"/>
    <property type="match status" value="1"/>
</dbReference>
<organism evidence="9">
    <name type="scientific">Trieres chinensis</name>
    <name type="common">Marine centric diatom</name>
    <name type="synonym">Odontella sinensis</name>
    <dbReference type="NCBI Taxonomy" id="1514140"/>
    <lineage>
        <taxon>Eukaryota</taxon>
        <taxon>Sar</taxon>
        <taxon>Stramenopiles</taxon>
        <taxon>Ochrophyta</taxon>
        <taxon>Bacillariophyta</taxon>
        <taxon>Mediophyceae</taxon>
        <taxon>Biddulphiophycidae</taxon>
        <taxon>Eupodiscales</taxon>
        <taxon>Parodontellaceae</taxon>
        <taxon>Trieres</taxon>
    </lineage>
</organism>
<dbReference type="Gene3D" id="2.30.30.870">
    <property type="entry name" value="Pelota, domain A"/>
    <property type="match status" value="1"/>
</dbReference>
<accession>A0A7S1Z461</accession>
<dbReference type="GO" id="GO:0071025">
    <property type="term" value="P:RNA surveillance"/>
    <property type="evidence" value="ECO:0007669"/>
    <property type="project" value="InterPro"/>
</dbReference>
<dbReference type="Pfam" id="PF03464">
    <property type="entry name" value="eRF1_2"/>
    <property type="match status" value="1"/>
</dbReference>
<dbReference type="Pfam" id="PF26356">
    <property type="entry name" value="Pelota_N"/>
    <property type="match status" value="1"/>
</dbReference>
<feature type="compositionally biased region" description="Basic and acidic residues" evidence="7">
    <location>
        <begin position="379"/>
        <end position="393"/>
    </location>
</feature>
<dbReference type="InterPro" id="IPR004405">
    <property type="entry name" value="TF_pelota"/>
</dbReference>
<evidence type="ECO:0000256" key="3">
    <source>
        <dbReference type="ARBA" id="ARBA00009504"/>
    </source>
</evidence>
<evidence type="ECO:0000256" key="4">
    <source>
        <dbReference type="ARBA" id="ARBA00022490"/>
    </source>
</evidence>
<evidence type="ECO:0000256" key="5">
    <source>
        <dbReference type="ARBA" id="ARBA00022723"/>
    </source>
</evidence>
<comment type="function">
    <text evidence="6">Component of the Pelota-HBS1L complex, a complex that recognizes stalled ribosomes and triggers the No-Go Decay (NGD) pathway. In the Pelota-HBS1L complex, pelo recognizes ribosomes stalled at the 3' end of an mRNA and engages stalled ribosomes by destabilizing mRNA in the mRNA channel.</text>
</comment>
<dbReference type="Gene3D" id="3.30.420.60">
    <property type="entry name" value="eRF1 domain 2"/>
    <property type="match status" value="1"/>
</dbReference>
<comment type="subcellular location">
    <subcellularLocation>
        <location evidence="2 6">Cytoplasm</location>
    </subcellularLocation>
</comment>
<dbReference type="GO" id="GO:0070651">
    <property type="term" value="P:nonfunctional rRNA decay"/>
    <property type="evidence" value="ECO:0007669"/>
    <property type="project" value="TreeGrafter"/>
</dbReference>
<dbReference type="GO" id="GO:0032790">
    <property type="term" value="P:ribosome disassembly"/>
    <property type="evidence" value="ECO:0007669"/>
    <property type="project" value="TreeGrafter"/>
</dbReference>
<dbReference type="GO" id="GO:0070966">
    <property type="term" value="P:nuclear-transcribed mRNA catabolic process, no-go decay"/>
    <property type="evidence" value="ECO:0007669"/>
    <property type="project" value="InterPro"/>
</dbReference>
<dbReference type="InterPro" id="IPR029064">
    <property type="entry name" value="Ribosomal_eL30-like_sf"/>
</dbReference>
<dbReference type="EMBL" id="HBGO01007905">
    <property type="protein sequence ID" value="CAD9327965.1"/>
    <property type="molecule type" value="Transcribed_RNA"/>
</dbReference>
<dbReference type="AlphaFoldDB" id="A0A7S1Z461"/>
<dbReference type="PANTHER" id="PTHR10853:SF0">
    <property type="entry name" value="PROTEIN PELOTA HOMOLOG"/>
    <property type="match status" value="1"/>
</dbReference>
<feature type="domain" description="eRF1/Pelota-like N-terminal" evidence="8">
    <location>
        <begin position="1"/>
        <end position="131"/>
    </location>
</feature>
<dbReference type="InterPro" id="IPR042226">
    <property type="entry name" value="eFR1_2_sf"/>
</dbReference>
<reference evidence="9" key="1">
    <citation type="submission" date="2021-01" db="EMBL/GenBank/DDBJ databases">
        <authorList>
            <person name="Corre E."/>
            <person name="Pelletier E."/>
            <person name="Niang G."/>
            <person name="Scheremetjew M."/>
            <person name="Finn R."/>
            <person name="Kale V."/>
            <person name="Holt S."/>
            <person name="Cochrane G."/>
            <person name="Meng A."/>
            <person name="Brown T."/>
            <person name="Cohen L."/>
        </authorList>
    </citation>
    <scope>NUCLEOTIDE SEQUENCE</scope>
    <source>
        <strain evidence="9">Grunow 1884</strain>
    </source>
</reference>
<evidence type="ECO:0000256" key="6">
    <source>
        <dbReference type="RuleBase" id="RU362019"/>
    </source>
</evidence>
<evidence type="ECO:0000259" key="8">
    <source>
        <dbReference type="SMART" id="SM01194"/>
    </source>
</evidence>
<proteinExistence type="inferred from homology"/>
<dbReference type="SUPFAM" id="SSF55315">
    <property type="entry name" value="L30e-like"/>
    <property type="match status" value="1"/>
</dbReference>
<name>A0A7S1Z461_TRICV</name>
<dbReference type="FunFam" id="3.30.420.60:FF:000002">
    <property type="entry name" value="Protein pelota homolog"/>
    <property type="match status" value="1"/>
</dbReference>
<dbReference type="FunFam" id="3.30.1330.30:FF:000008">
    <property type="entry name" value="Protein pelota homolog"/>
    <property type="match status" value="1"/>
</dbReference>
<dbReference type="GO" id="GO:0070481">
    <property type="term" value="P:nuclear-transcribed mRNA catabolic process, non-stop decay"/>
    <property type="evidence" value="ECO:0007669"/>
    <property type="project" value="InterPro"/>
</dbReference>
<dbReference type="SMART" id="SM01194">
    <property type="entry name" value="eRF1_1"/>
    <property type="match status" value="1"/>
</dbReference>
<dbReference type="Pfam" id="PF03465">
    <property type="entry name" value="eRF1_3"/>
    <property type="match status" value="1"/>
</dbReference>